<dbReference type="InterPro" id="IPR015889">
    <property type="entry name" value="Intradiol_dOase_core"/>
</dbReference>
<name>A0A7W6HHX5_9HYPH</name>
<dbReference type="GO" id="GO:0016702">
    <property type="term" value="F:oxidoreductase activity, acting on single donors with incorporation of molecular oxygen, incorporation of two atoms of oxygen"/>
    <property type="evidence" value="ECO:0007669"/>
    <property type="project" value="InterPro"/>
</dbReference>
<dbReference type="Gene3D" id="2.60.130.10">
    <property type="entry name" value="Aromatic compound dioxygenase"/>
    <property type="match status" value="1"/>
</dbReference>
<dbReference type="EMBL" id="JACIEM010000007">
    <property type="protein sequence ID" value="MBB4005542.1"/>
    <property type="molecule type" value="Genomic_DNA"/>
</dbReference>
<accession>A0A7W6HHX5</accession>
<dbReference type="PANTHER" id="PTHR33711">
    <property type="entry name" value="DIOXYGENASE, PUTATIVE (AFU_ORTHOLOGUE AFUA_2G02910)-RELATED"/>
    <property type="match status" value="1"/>
</dbReference>
<organism evidence="6 7">
    <name type="scientific">Aurantimonas endophytica</name>
    <dbReference type="NCBI Taxonomy" id="1522175"/>
    <lineage>
        <taxon>Bacteria</taxon>
        <taxon>Pseudomonadati</taxon>
        <taxon>Pseudomonadota</taxon>
        <taxon>Alphaproteobacteria</taxon>
        <taxon>Hyphomicrobiales</taxon>
        <taxon>Aurantimonadaceae</taxon>
        <taxon>Aurantimonas</taxon>
    </lineage>
</organism>
<keyword evidence="7" id="KW-1185">Reference proteome</keyword>
<keyword evidence="2 6" id="KW-0223">Dioxygenase</keyword>
<evidence type="ECO:0000256" key="4">
    <source>
        <dbReference type="SAM" id="SignalP"/>
    </source>
</evidence>
<protein>
    <submittedName>
        <fullName evidence="6">Protocatechuate 3,4-dioxygenase beta subunit</fullName>
    </submittedName>
</protein>
<evidence type="ECO:0000256" key="3">
    <source>
        <dbReference type="ARBA" id="ARBA00023002"/>
    </source>
</evidence>
<proteinExistence type="inferred from homology"/>
<dbReference type="GO" id="GO:0008199">
    <property type="term" value="F:ferric iron binding"/>
    <property type="evidence" value="ECO:0007669"/>
    <property type="project" value="InterPro"/>
</dbReference>
<reference evidence="6 7" key="1">
    <citation type="submission" date="2020-08" db="EMBL/GenBank/DDBJ databases">
        <title>Genomic Encyclopedia of Type Strains, Phase IV (KMG-IV): sequencing the most valuable type-strain genomes for metagenomic binning, comparative biology and taxonomic classification.</title>
        <authorList>
            <person name="Goeker M."/>
        </authorList>
    </citation>
    <scope>NUCLEOTIDE SEQUENCE [LARGE SCALE GENOMIC DNA]</scope>
    <source>
        <strain evidence="6 7">DSM 103570</strain>
    </source>
</reference>
<dbReference type="PANTHER" id="PTHR33711:SF11">
    <property type="entry name" value="DIOXYGENASE"/>
    <property type="match status" value="1"/>
</dbReference>
<evidence type="ECO:0000256" key="2">
    <source>
        <dbReference type="ARBA" id="ARBA00022964"/>
    </source>
</evidence>
<keyword evidence="4" id="KW-0732">Signal</keyword>
<feature type="chain" id="PRO_5031212148" evidence="4">
    <location>
        <begin position="31"/>
        <end position="197"/>
    </location>
</feature>
<comment type="caution">
    <text evidence="6">The sequence shown here is derived from an EMBL/GenBank/DDBJ whole genome shotgun (WGS) entry which is preliminary data.</text>
</comment>
<gene>
    <name evidence="6" type="ORF">GGR03_004644</name>
</gene>
<comment type="similarity">
    <text evidence="1">Belongs to the intradiol ring-cleavage dioxygenase family.</text>
</comment>
<evidence type="ECO:0000259" key="5">
    <source>
        <dbReference type="Pfam" id="PF00775"/>
    </source>
</evidence>
<keyword evidence="3" id="KW-0560">Oxidoreductase</keyword>
<feature type="domain" description="Intradiol ring-cleavage dioxygenases" evidence="5">
    <location>
        <begin position="54"/>
        <end position="170"/>
    </location>
</feature>
<dbReference type="AlphaFoldDB" id="A0A7W6HHX5"/>
<evidence type="ECO:0000313" key="6">
    <source>
        <dbReference type="EMBL" id="MBB4005542.1"/>
    </source>
</evidence>
<dbReference type="RefSeq" id="WP_183211158.1">
    <property type="nucleotide sequence ID" value="NZ_JAAAMM010000007.1"/>
</dbReference>
<dbReference type="Pfam" id="PF00775">
    <property type="entry name" value="Dioxygenase_C"/>
    <property type="match status" value="1"/>
</dbReference>
<dbReference type="Proteomes" id="UP000588647">
    <property type="component" value="Unassembled WGS sequence"/>
</dbReference>
<feature type="signal peptide" evidence="4">
    <location>
        <begin position="1"/>
        <end position="30"/>
    </location>
</feature>
<dbReference type="InterPro" id="IPR050770">
    <property type="entry name" value="Intradiol_RC_Dioxygenase"/>
</dbReference>
<evidence type="ECO:0000256" key="1">
    <source>
        <dbReference type="ARBA" id="ARBA00007825"/>
    </source>
</evidence>
<dbReference type="CDD" id="cd00421">
    <property type="entry name" value="intradiol_dioxygenase"/>
    <property type="match status" value="1"/>
</dbReference>
<sequence length="197" mass="22282">MEPTRRTILRSLLLAPPVLLGAGTLSQSHAQSQQLPLTPSCGEDFAPTIRQTAGPYYRPDAPIRRNMAVDAVDRQRVTLLGYVLDQECRPIPGAEVEIWHANEHGDYDNDGYDWRARQITDRMGRWGFDTIVTEHYSFRTAHYHFRVVAPGSDPLITQLYFPDHPLNAADRLFDPRLVLDLDPTGALARFDFVVQVG</sequence>
<dbReference type="InterPro" id="IPR000627">
    <property type="entry name" value="Intradiol_dOase_C"/>
</dbReference>
<dbReference type="SUPFAM" id="SSF49482">
    <property type="entry name" value="Aromatic compound dioxygenase"/>
    <property type="match status" value="1"/>
</dbReference>
<evidence type="ECO:0000313" key="7">
    <source>
        <dbReference type="Proteomes" id="UP000588647"/>
    </source>
</evidence>